<comment type="caution">
    <text evidence="16">The sequence shown here is derived from an EMBL/GenBank/DDBJ whole genome shotgun (WGS) entry which is preliminary data.</text>
</comment>
<feature type="binding site" evidence="13">
    <location>
        <position position="394"/>
    </location>
    <ligand>
        <name>Zn(2+)</name>
        <dbReference type="ChEBI" id="CHEBI:29105"/>
        <note>catalytic</note>
    </ligand>
</feature>
<dbReference type="Gene3D" id="3.30.980.10">
    <property type="entry name" value="Threonyl-trna Synthetase, Chain A, domain 2"/>
    <property type="match status" value="1"/>
</dbReference>
<dbReference type="InterPro" id="IPR047246">
    <property type="entry name" value="ThrRS_anticodon"/>
</dbReference>
<comment type="similarity">
    <text evidence="1 13">Belongs to the class-II aminoacyl-tRNA synthetase family.</text>
</comment>
<dbReference type="InterPro" id="IPR018163">
    <property type="entry name" value="Thr/Ala-tRNA-synth_IIc_edit"/>
</dbReference>
<accession>A0ABS0F6J2</accession>
<dbReference type="InterPro" id="IPR002314">
    <property type="entry name" value="aa-tRNA-synt_IIb"/>
</dbReference>
<evidence type="ECO:0000256" key="7">
    <source>
        <dbReference type="ARBA" id="ARBA00022833"/>
    </source>
</evidence>
<feature type="domain" description="Aminoacyl-transfer RNA synthetases class-II family profile" evidence="14">
    <location>
        <begin position="276"/>
        <end position="547"/>
    </location>
</feature>
<evidence type="ECO:0000256" key="13">
    <source>
        <dbReference type="HAMAP-Rule" id="MF_00184"/>
    </source>
</evidence>
<dbReference type="Pfam" id="PF02824">
    <property type="entry name" value="TGS"/>
    <property type="match status" value="1"/>
</dbReference>
<dbReference type="GO" id="GO:0004829">
    <property type="term" value="F:threonine-tRNA ligase activity"/>
    <property type="evidence" value="ECO:0007669"/>
    <property type="project" value="UniProtKB-EC"/>
</dbReference>
<evidence type="ECO:0000256" key="10">
    <source>
        <dbReference type="ARBA" id="ARBA00022917"/>
    </source>
</evidence>
<name>A0ABS0F6J2_9BACL</name>
<keyword evidence="6 13" id="KW-0547">Nucleotide-binding</keyword>
<dbReference type="Pfam" id="PF07973">
    <property type="entry name" value="tRNA_SAD"/>
    <property type="match status" value="1"/>
</dbReference>
<dbReference type="InterPro" id="IPR004095">
    <property type="entry name" value="TGS"/>
</dbReference>
<dbReference type="PANTHER" id="PTHR11451:SF56">
    <property type="entry name" value="THREONINE--TRNA LIGASE 1"/>
    <property type="match status" value="1"/>
</dbReference>
<dbReference type="InterPro" id="IPR012675">
    <property type="entry name" value="Beta-grasp_dom_sf"/>
</dbReference>
<evidence type="ECO:0000256" key="1">
    <source>
        <dbReference type="ARBA" id="ARBA00008226"/>
    </source>
</evidence>
<protein>
    <recommendedName>
        <fullName evidence="13">Threonine--tRNA ligase</fullName>
        <ecNumber evidence="13">6.1.1.3</ecNumber>
    </recommendedName>
    <alternativeName>
        <fullName evidence="13">Threonyl-tRNA synthetase</fullName>
        <shortName evidence="13">ThrRS</shortName>
    </alternativeName>
</protein>
<evidence type="ECO:0000256" key="11">
    <source>
        <dbReference type="ARBA" id="ARBA00023146"/>
    </source>
</evidence>
<evidence type="ECO:0000256" key="2">
    <source>
        <dbReference type="ARBA" id="ARBA00022490"/>
    </source>
</evidence>
<keyword evidence="11 13" id="KW-0030">Aminoacyl-tRNA synthetase</keyword>
<feature type="binding site" evidence="13">
    <location>
        <position position="343"/>
    </location>
    <ligand>
        <name>Zn(2+)</name>
        <dbReference type="ChEBI" id="CHEBI:29105"/>
        <note>catalytic</note>
    </ligand>
</feature>
<keyword evidence="4 13" id="KW-0436">Ligase</keyword>
<keyword evidence="3 13" id="KW-0820">tRNA-binding</keyword>
<dbReference type="Gene3D" id="3.30.54.20">
    <property type="match status" value="1"/>
</dbReference>
<evidence type="ECO:0000256" key="4">
    <source>
        <dbReference type="ARBA" id="ARBA00022598"/>
    </source>
</evidence>
<dbReference type="InterPro" id="IPR004154">
    <property type="entry name" value="Anticodon-bd"/>
</dbReference>
<keyword evidence="17" id="KW-1185">Reference proteome</keyword>
<keyword evidence="9 13" id="KW-0694">RNA-binding</keyword>
<dbReference type="HAMAP" id="MF_00184">
    <property type="entry name" value="Thr_tRNA_synth"/>
    <property type="match status" value="1"/>
</dbReference>
<dbReference type="InterPro" id="IPR033728">
    <property type="entry name" value="ThrRS_core"/>
</dbReference>
<evidence type="ECO:0000256" key="6">
    <source>
        <dbReference type="ARBA" id="ARBA00022741"/>
    </source>
</evidence>
<dbReference type="InterPro" id="IPR036621">
    <property type="entry name" value="Anticodon-bd_dom_sf"/>
</dbReference>
<dbReference type="NCBIfam" id="TIGR00418">
    <property type="entry name" value="thrS"/>
    <property type="match status" value="1"/>
</dbReference>
<comment type="subcellular location">
    <subcellularLocation>
        <location evidence="13">Cytoplasm</location>
    </subcellularLocation>
</comment>
<dbReference type="Gene3D" id="3.40.50.800">
    <property type="entry name" value="Anticodon-binding domain"/>
    <property type="match status" value="1"/>
</dbReference>
<evidence type="ECO:0000256" key="8">
    <source>
        <dbReference type="ARBA" id="ARBA00022840"/>
    </source>
</evidence>
<dbReference type="EC" id="6.1.1.3" evidence="13"/>
<organism evidence="16 17">
    <name type="scientific">Alicyclobacillus mali</name>
    <name type="common">ex Roth et al. 2021</name>
    <dbReference type="NCBI Taxonomy" id="1123961"/>
    <lineage>
        <taxon>Bacteria</taxon>
        <taxon>Bacillati</taxon>
        <taxon>Bacillota</taxon>
        <taxon>Bacilli</taxon>
        <taxon>Bacillales</taxon>
        <taxon>Alicyclobacillaceae</taxon>
        <taxon>Alicyclobacillus</taxon>
    </lineage>
</organism>
<reference evidence="16 17" key="1">
    <citation type="submission" date="2020-11" db="EMBL/GenBank/DDBJ databases">
        <title>Genomic insight of Alicyclobacillus mali FL 18 reveals a new arsenic-resistant strain, with potential in environmental biotechnology.</title>
        <authorList>
            <person name="Fiorentino G."/>
            <person name="Gallo G."/>
            <person name="Aulitto M."/>
        </authorList>
    </citation>
    <scope>NUCLEOTIDE SEQUENCE [LARGE SCALE GENOMIC DNA]</scope>
    <source>
        <strain evidence="16 17">FL 18</strain>
    </source>
</reference>
<keyword evidence="2 13" id="KW-0963">Cytoplasm</keyword>
<dbReference type="SUPFAM" id="SSF81271">
    <property type="entry name" value="TGS-like"/>
    <property type="match status" value="1"/>
</dbReference>
<keyword evidence="5 13" id="KW-0479">Metal-binding</keyword>
<feature type="binding site" evidence="13">
    <location>
        <position position="524"/>
    </location>
    <ligand>
        <name>Zn(2+)</name>
        <dbReference type="ChEBI" id="CHEBI:29105"/>
        <note>catalytic</note>
    </ligand>
</feature>
<feature type="domain" description="TGS" evidence="15">
    <location>
        <begin position="9"/>
        <end position="70"/>
    </location>
</feature>
<dbReference type="Pfam" id="PF03129">
    <property type="entry name" value="HGTP_anticodon"/>
    <property type="match status" value="1"/>
</dbReference>
<dbReference type="Pfam" id="PF00587">
    <property type="entry name" value="tRNA-synt_2b"/>
    <property type="match status" value="1"/>
</dbReference>
<dbReference type="SUPFAM" id="SSF52954">
    <property type="entry name" value="Class II aaRS ABD-related"/>
    <property type="match status" value="1"/>
</dbReference>
<gene>
    <name evidence="13 16" type="primary">thrS</name>
    <name evidence="16" type="ORF">IW967_13765</name>
</gene>
<dbReference type="InterPro" id="IPR045864">
    <property type="entry name" value="aa-tRNA-synth_II/BPL/LPL"/>
</dbReference>
<keyword evidence="10 13" id="KW-0648">Protein biosynthesis</keyword>
<dbReference type="PROSITE" id="PS51880">
    <property type="entry name" value="TGS"/>
    <property type="match status" value="1"/>
</dbReference>
<dbReference type="Proteomes" id="UP000642910">
    <property type="component" value="Unassembled WGS sequence"/>
</dbReference>
<dbReference type="EMBL" id="JADPKZ010000048">
    <property type="protein sequence ID" value="MBF8378919.1"/>
    <property type="molecule type" value="Genomic_DNA"/>
</dbReference>
<evidence type="ECO:0000313" key="16">
    <source>
        <dbReference type="EMBL" id="MBF8378919.1"/>
    </source>
</evidence>
<comment type="catalytic activity">
    <reaction evidence="12 13">
        <text>tRNA(Thr) + L-threonine + ATP = L-threonyl-tRNA(Thr) + AMP + diphosphate + H(+)</text>
        <dbReference type="Rhea" id="RHEA:24624"/>
        <dbReference type="Rhea" id="RHEA-COMP:9670"/>
        <dbReference type="Rhea" id="RHEA-COMP:9704"/>
        <dbReference type="ChEBI" id="CHEBI:15378"/>
        <dbReference type="ChEBI" id="CHEBI:30616"/>
        <dbReference type="ChEBI" id="CHEBI:33019"/>
        <dbReference type="ChEBI" id="CHEBI:57926"/>
        <dbReference type="ChEBI" id="CHEBI:78442"/>
        <dbReference type="ChEBI" id="CHEBI:78534"/>
        <dbReference type="ChEBI" id="CHEBI:456215"/>
        <dbReference type="EC" id="6.1.1.3"/>
    </reaction>
</comment>
<dbReference type="PANTHER" id="PTHR11451">
    <property type="entry name" value="THREONINE-TRNA LIGASE"/>
    <property type="match status" value="1"/>
</dbReference>
<evidence type="ECO:0000256" key="12">
    <source>
        <dbReference type="ARBA" id="ARBA00049515"/>
    </source>
</evidence>
<evidence type="ECO:0000259" key="15">
    <source>
        <dbReference type="PROSITE" id="PS51880"/>
    </source>
</evidence>
<dbReference type="CDD" id="cd01667">
    <property type="entry name" value="TGS_ThrRS"/>
    <property type="match status" value="1"/>
</dbReference>
<sequence length="654" mass="75116">MWRGSSVSQAITVRLKDGSERQVPAGSTYAELAQSISPRLGKEAVVARVNGALVDLSREVEDGAQVELLTLQDPEGLYVMRHTCAHVMAQAVQRLFPGTKCAIGPVIDNGFYYDFADHDFHPDDLPRIEEEMKRIVAEDLPIHREVVSREEALRLFRDRGDRFKVEIIEDLPEDVTLTLYRQGEFVDLCRGPHLPSTGRIKVFQLQNFAGAYWRGDSKREMLTRVYGVAFAKKSDLDEYNRLQQEARERDHRRLGKELDIFTLSPEVGQGLPLWLPNGAKVRRIIERYIVDLEESLGYQHVYTPHLANVELYKISGHWEHYKDDMYPPMKIDNEELVLRPMNCPHHMMVYKHRLHSYRELPIRIAELGTMHRYEMSGALAGLQRVRAMTLNDAHIFCRPDQIEQEFTGVVRLIQRVYKDFGIDDYYHRLSYRDPKNTEKYVQNDEMWELAQSTLRKVMLDLGLEFVEAEGEAAFYGPKLDVQVRTALGKDETLSTIQLDFHLPNRFNLEYVGEDGERHRPVVIHRGVVGTMERFVAFLIEQYKGAFPTWLAPTQVVVASVADEFAGYAEEVAAKLRELGIRAEADVSDNKIGYKIRQAQTHKIPYTLVVGAREREEGSVSVRKYQAGDLGAMPLDQFVRQIQDEIARKAKLVEA</sequence>
<dbReference type="SUPFAM" id="SSF55186">
    <property type="entry name" value="ThrRS/AlaRS common domain"/>
    <property type="match status" value="1"/>
</dbReference>
<evidence type="ECO:0000256" key="3">
    <source>
        <dbReference type="ARBA" id="ARBA00022555"/>
    </source>
</evidence>
<dbReference type="SMART" id="SM00863">
    <property type="entry name" value="tRNA_SAD"/>
    <property type="match status" value="1"/>
</dbReference>
<comment type="cofactor">
    <cofactor evidence="13">
        <name>Zn(2+)</name>
        <dbReference type="ChEBI" id="CHEBI:29105"/>
    </cofactor>
    <text evidence="13">Binds 1 zinc ion per subunit.</text>
</comment>
<dbReference type="CDD" id="cd00771">
    <property type="entry name" value="ThrRS_core"/>
    <property type="match status" value="1"/>
</dbReference>
<evidence type="ECO:0000313" key="17">
    <source>
        <dbReference type="Proteomes" id="UP000642910"/>
    </source>
</evidence>
<evidence type="ECO:0000256" key="5">
    <source>
        <dbReference type="ARBA" id="ARBA00022723"/>
    </source>
</evidence>
<dbReference type="InterPro" id="IPR012947">
    <property type="entry name" value="tRNA_SAD"/>
</dbReference>
<keyword evidence="7 13" id="KW-0862">Zinc</keyword>
<keyword evidence="8 13" id="KW-0067">ATP-binding</keyword>
<comment type="subunit">
    <text evidence="13">Homodimer.</text>
</comment>
<dbReference type="PROSITE" id="PS50862">
    <property type="entry name" value="AA_TRNA_LIGASE_II"/>
    <property type="match status" value="1"/>
</dbReference>
<dbReference type="InterPro" id="IPR002320">
    <property type="entry name" value="Thr-tRNA-ligase_IIa"/>
</dbReference>
<dbReference type="Gene3D" id="3.10.20.30">
    <property type="match status" value="1"/>
</dbReference>
<evidence type="ECO:0000259" key="14">
    <source>
        <dbReference type="PROSITE" id="PS50862"/>
    </source>
</evidence>
<evidence type="ECO:0000256" key="9">
    <source>
        <dbReference type="ARBA" id="ARBA00022884"/>
    </source>
</evidence>
<dbReference type="InterPro" id="IPR006195">
    <property type="entry name" value="aa-tRNA-synth_II"/>
</dbReference>
<dbReference type="SUPFAM" id="SSF55681">
    <property type="entry name" value="Class II aaRS and biotin synthetases"/>
    <property type="match status" value="1"/>
</dbReference>
<proteinExistence type="inferred from homology"/>
<dbReference type="CDD" id="cd00860">
    <property type="entry name" value="ThrRS_anticodon"/>
    <property type="match status" value="1"/>
</dbReference>
<dbReference type="Gene3D" id="3.30.930.10">
    <property type="entry name" value="Bira Bifunctional Protein, Domain 2"/>
    <property type="match status" value="1"/>
</dbReference>
<dbReference type="InterPro" id="IPR012676">
    <property type="entry name" value="TGS-like"/>
</dbReference>
<dbReference type="PRINTS" id="PR01047">
    <property type="entry name" value="TRNASYNTHTHR"/>
</dbReference>
<comment type="caution">
    <text evidence="13">Lacks conserved residue(s) required for the propagation of feature annotation.</text>
</comment>